<keyword evidence="5 7" id="KW-0496">Mitochondrion</keyword>
<dbReference type="InterPro" id="IPR041752">
    <property type="entry name" value="Coa3"/>
</dbReference>
<evidence type="ECO:0000256" key="3">
    <source>
        <dbReference type="ARBA" id="ARBA00022692"/>
    </source>
</evidence>
<sequence>MKNEQPPMNDEVQQTFMRKAQLIEQQKLNKARMIRMRNRLSGAIMATVVGSIYFYTIMTVKQEKFLDEIDEPPTNDNSI</sequence>
<protein>
    <recommendedName>
        <fullName evidence="7">Cytochrome c oxidase assembly factor 3</fullName>
    </recommendedName>
</protein>
<evidence type="ECO:0000256" key="4">
    <source>
        <dbReference type="ARBA" id="ARBA00022989"/>
    </source>
</evidence>
<evidence type="ECO:0000256" key="7">
    <source>
        <dbReference type="RuleBase" id="RU367056"/>
    </source>
</evidence>
<comment type="similarity">
    <text evidence="2 7">Belongs to the COA3 family.</text>
</comment>
<dbReference type="InterPro" id="IPR018628">
    <property type="entry name" value="Coa3_CC"/>
</dbReference>
<evidence type="ECO:0000256" key="5">
    <source>
        <dbReference type="ARBA" id="ARBA00023128"/>
    </source>
</evidence>
<keyword evidence="3 7" id="KW-0812">Transmembrane</keyword>
<name>A0A1Y3ATY6_EURMA</name>
<dbReference type="PANTHER" id="PTHR15642">
    <property type="entry name" value="CYTOCHROME C OXIDASE ASSEMBLY FACTOR 3, MITOCHONDRIAL"/>
    <property type="match status" value="1"/>
</dbReference>
<dbReference type="OrthoDB" id="10018333at2759"/>
<comment type="subunit">
    <text evidence="7">Component of 250-400 kDa complexes called cytochrome oxidase assembly intermediates or COA complexes.</text>
</comment>
<dbReference type="Proteomes" id="UP000194236">
    <property type="component" value="Unassembled WGS sequence"/>
</dbReference>
<comment type="caution">
    <text evidence="9">The sequence shown here is derived from an EMBL/GenBank/DDBJ whole genome shotgun (WGS) entry which is preliminary data.</text>
</comment>
<evidence type="ECO:0000313" key="9">
    <source>
        <dbReference type="EMBL" id="OTF71949.1"/>
    </source>
</evidence>
<keyword evidence="4 7" id="KW-1133">Transmembrane helix</keyword>
<dbReference type="PANTHER" id="PTHR15642:SF3">
    <property type="entry name" value="CYTOCHROME C OXIDASE ASSEMBLY FACTOR 3 HOMOLOG, MITOCHONDRIAL"/>
    <property type="match status" value="1"/>
</dbReference>
<keyword evidence="7" id="KW-0999">Mitochondrion inner membrane</keyword>
<comment type="subcellular location">
    <subcellularLocation>
        <location evidence="1">Mitochondrion membrane</location>
        <topology evidence="1">Single-pass membrane protein</topology>
    </subcellularLocation>
</comment>
<evidence type="ECO:0000256" key="1">
    <source>
        <dbReference type="ARBA" id="ARBA00004304"/>
    </source>
</evidence>
<evidence type="ECO:0000313" key="10">
    <source>
        <dbReference type="Proteomes" id="UP000194236"/>
    </source>
</evidence>
<evidence type="ECO:0000259" key="8">
    <source>
        <dbReference type="Pfam" id="PF09813"/>
    </source>
</evidence>
<reference evidence="9 10" key="1">
    <citation type="submission" date="2017-03" db="EMBL/GenBank/DDBJ databases">
        <title>Genome Survey of Euroglyphus maynei.</title>
        <authorList>
            <person name="Arlian L.G."/>
            <person name="Morgan M.S."/>
            <person name="Rider S.D."/>
        </authorList>
    </citation>
    <scope>NUCLEOTIDE SEQUENCE [LARGE SCALE GENOMIC DNA]</scope>
    <source>
        <strain evidence="9">Arlian Lab</strain>
        <tissue evidence="9">Whole body</tissue>
    </source>
</reference>
<gene>
    <name evidence="9" type="ORF">BLA29_010610</name>
</gene>
<feature type="transmembrane region" description="Helical" evidence="7">
    <location>
        <begin position="40"/>
        <end position="58"/>
    </location>
</feature>
<proteinExistence type="inferred from homology"/>
<feature type="domain" description="Cytochrome c oxidase assembly factor 3 mitochondrial coiled-coil" evidence="8">
    <location>
        <begin position="25"/>
        <end position="72"/>
    </location>
</feature>
<dbReference type="AlphaFoldDB" id="A0A1Y3ATY6"/>
<organism evidence="9 10">
    <name type="scientific">Euroglyphus maynei</name>
    <name type="common">Mayne's house dust mite</name>
    <dbReference type="NCBI Taxonomy" id="6958"/>
    <lineage>
        <taxon>Eukaryota</taxon>
        <taxon>Metazoa</taxon>
        <taxon>Ecdysozoa</taxon>
        <taxon>Arthropoda</taxon>
        <taxon>Chelicerata</taxon>
        <taxon>Arachnida</taxon>
        <taxon>Acari</taxon>
        <taxon>Acariformes</taxon>
        <taxon>Sarcoptiformes</taxon>
        <taxon>Astigmata</taxon>
        <taxon>Psoroptidia</taxon>
        <taxon>Analgoidea</taxon>
        <taxon>Pyroglyphidae</taxon>
        <taxon>Pyroglyphinae</taxon>
        <taxon>Euroglyphus</taxon>
    </lineage>
</organism>
<dbReference type="EMBL" id="MUJZ01058544">
    <property type="protein sequence ID" value="OTF71949.1"/>
    <property type="molecule type" value="Genomic_DNA"/>
</dbReference>
<keyword evidence="10" id="KW-1185">Reference proteome</keyword>
<evidence type="ECO:0000256" key="2">
    <source>
        <dbReference type="ARBA" id="ARBA00007035"/>
    </source>
</evidence>
<keyword evidence="6 7" id="KW-0472">Membrane</keyword>
<dbReference type="GO" id="GO:0005743">
    <property type="term" value="C:mitochondrial inner membrane"/>
    <property type="evidence" value="ECO:0007669"/>
    <property type="project" value="UniProtKB-UniRule"/>
</dbReference>
<comment type="function">
    <text evidence="7">Required for assembly of cytochrome c oxidase (complex IV).</text>
</comment>
<dbReference type="Pfam" id="PF09813">
    <property type="entry name" value="Coa3_cc"/>
    <property type="match status" value="1"/>
</dbReference>
<dbReference type="GO" id="GO:0033617">
    <property type="term" value="P:mitochondrial respiratory chain complex IV assembly"/>
    <property type="evidence" value="ECO:0007669"/>
    <property type="project" value="UniProtKB-UniRule"/>
</dbReference>
<evidence type="ECO:0000256" key="6">
    <source>
        <dbReference type="ARBA" id="ARBA00023136"/>
    </source>
</evidence>
<accession>A0A1Y3ATY6</accession>